<organism evidence="2 3">
    <name type="scientific">Rotaria magnacalcarata</name>
    <dbReference type="NCBI Taxonomy" id="392030"/>
    <lineage>
        <taxon>Eukaryota</taxon>
        <taxon>Metazoa</taxon>
        <taxon>Spiralia</taxon>
        <taxon>Gnathifera</taxon>
        <taxon>Rotifera</taxon>
        <taxon>Eurotatoria</taxon>
        <taxon>Bdelloidea</taxon>
        <taxon>Philodinida</taxon>
        <taxon>Philodinidae</taxon>
        <taxon>Rotaria</taxon>
    </lineage>
</organism>
<feature type="non-terminal residue" evidence="2">
    <location>
        <position position="1"/>
    </location>
</feature>
<dbReference type="Proteomes" id="UP000681967">
    <property type="component" value="Unassembled WGS sequence"/>
</dbReference>
<accession>A0A8S3F607</accession>
<evidence type="ECO:0000313" key="2">
    <source>
        <dbReference type="EMBL" id="CAF5105740.1"/>
    </source>
</evidence>
<gene>
    <name evidence="2" type="ORF">BYL167_LOCUS64959</name>
</gene>
<reference evidence="2" key="1">
    <citation type="submission" date="2021-02" db="EMBL/GenBank/DDBJ databases">
        <authorList>
            <person name="Nowell W R."/>
        </authorList>
    </citation>
    <scope>NUCLEOTIDE SEQUENCE</scope>
</reference>
<feature type="region of interest" description="Disordered" evidence="1">
    <location>
        <begin position="119"/>
        <end position="144"/>
    </location>
</feature>
<protein>
    <submittedName>
        <fullName evidence="2">Uncharacterized protein</fullName>
    </submittedName>
</protein>
<dbReference type="EMBL" id="CAJOBH010239962">
    <property type="protein sequence ID" value="CAF5105740.1"/>
    <property type="molecule type" value="Genomic_DNA"/>
</dbReference>
<feature type="compositionally biased region" description="Polar residues" evidence="1">
    <location>
        <begin position="127"/>
        <end position="144"/>
    </location>
</feature>
<name>A0A8S3F607_9BILA</name>
<dbReference type="AlphaFoldDB" id="A0A8S3F607"/>
<sequence>PVNDQNIRVKNKSISDGTTPSNEFNYRVMDTVWNPEYIHDQKPSNPQYNGYFSPDQSRTPDNILIQSFAAVTMTKQQQKELEDKRIYAVNIDDSTNSTSKTKDPVNTMISWTEQLQEQLRNKKSRETSANSTKQLIPSLNTSDC</sequence>
<comment type="caution">
    <text evidence="2">The sequence shown here is derived from an EMBL/GenBank/DDBJ whole genome shotgun (WGS) entry which is preliminary data.</text>
</comment>
<proteinExistence type="predicted"/>
<evidence type="ECO:0000313" key="3">
    <source>
        <dbReference type="Proteomes" id="UP000681967"/>
    </source>
</evidence>
<evidence type="ECO:0000256" key="1">
    <source>
        <dbReference type="SAM" id="MobiDB-lite"/>
    </source>
</evidence>